<dbReference type="PANTHER" id="PTHR28288:SF1">
    <property type="entry name" value="INHIBITOR I9 DOMAIN-CONTAINING PROTEIN"/>
    <property type="match status" value="1"/>
</dbReference>
<dbReference type="SUPFAM" id="SSF54897">
    <property type="entry name" value="Protease propeptides/inhibitors"/>
    <property type="match status" value="1"/>
</dbReference>
<dbReference type="PANTHER" id="PTHR28288">
    <property type="entry name" value="PROTEASE B INHIBITOR 2"/>
    <property type="match status" value="1"/>
</dbReference>
<dbReference type="Proteomes" id="UP001056384">
    <property type="component" value="Chromosome 2"/>
</dbReference>
<evidence type="ECO:0000256" key="2">
    <source>
        <dbReference type="SAM" id="SignalP"/>
    </source>
</evidence>
<reference evidence="3" key="1">
    <citation type="submission" date="2022-06" db="EMBL/GenBank/DDBJ databases">
        <title>Complete genome sequences of two strains of the flax pathogen Septoria linicola.</title>
        <authorList>
            <person name="Lapalu N."/>
            <person name="Simon A."/>
            <person name="Demenou B."/>
            <person name="Paumier D."/>
            <person name="Guillot M.-P."/>
            <person name="Gout L."/>
            <person name="Valade R."/>
        </authorList>
    </citation>
    <scope>NUCLEOTIDE SEQUENCE</scope>
    <source>
        <strain evidence="3">SE15195</strain>
    </source>
</reference>
<dbReference type="OrthoDB" id="3888684at2759"/>
<gene>
    <name evidence="3" type="ORF">Slin15195_G028500</name>
</gene>
<name>A0A9Q9EF85_9PEZI</name>
<organism evidence="3 4">
    <name type="scientific">Septoria linicola</name>
    <dbReference type="NCBI Taxonomy" id="215465"/>
    <lineage>
        <taxon>Eukaryota</taxon>
        <taxon>Fungi</taxon>
        <taxon>Dikarya</taxon>
        <taxon>Ascomycota</taxon>
        <taxon>Pezizomycotina</taxon>
        <taxon>Dothideomycetes</taxon>
        <taxon>Dothideomycetidae</taxon>
        <taxon>Mycosphaerellales</taxon>
        <taxon>Mycosphaerellaceae</taxon>
        <taxon>Septoria</taxon>
    </lineage>
</organism>
<dbReference type="InterPro" id="IPR052471">
    <property type="entry name" value="PBI_I9"/>
</dbReference>
<keyword evidence="2" id="KW-0732">Signal</keyword>
<comment type="similarity">
    <text evidence="1">Belongs to the protease inhibitor I9 family.</text>
</comment>
<evidence type="ECO:0000313" key="4">
    <source>
        <dbReference type="Proteomes" id="UP001056384"/>
    </source>
</evidence>
<dbReference type="Gene3D" id="3.30.70.80">
    <property type="entry name" value="Peptidase S8 propeptide/proteinase inhibitor I9"/>
    <property type="match status" value="1"/>
</dbReference>
<evidence type="ECO:0000256" key="1">
    <source>
        <dbReference type="ARBA" id="ARBA00038069"/>
    </source>
</evidence>
<feature type="chain" id="PRO_5040258944" evidence="2">
    <location>
        <begin position="20"/>
        <end position="98"/>
    </location>
</feature>
<dbReference type="EMBL" id="CP099419">
    <property type="protein sequence ID" value="USW49531.1"/>
    <property type="molecule type" value="Genomic_DNA"/>
</dbReference>
<dbReference type="GO" id="GO:0042144">
    <property type="term" value="P:vacuole fusion, non-autophagic"/>
    <property type="evidence" value="ECO:0007669"/>
    <property type="project" value="TreeGrafter"/>
</dbReference>
<dbReference type="InterPro" id="IPR037045">
    <property type="entry name" value="S8pro/Inhibitor_I9_sf"/>
</dbReference>
<accession>A0A9Q9EF85</accession>
<evidence type="ECO:0000313" key="3">
    <source>
        <dbReference type="EMBL" id="USW49531.1"/>
    </source>
</evidence>
<protein>
    <submittedName>
        <fullName evidence="3">Peptidase S8 propeptide/proteinase inhibitor I9 superfamily</fullName>
    </submittedName>
</protein>
<sequence length="98" mass="10515">MKTFFSLISALLLAVLALAAEQPQKQIIVSYPKDTPAAVLEEAKKAVLEAGGFITHEYHLIMGFAASAPAKILDTIQAAGSDHHVIIEQDREVSINTS</sequence>
<dbReference type="FunFam" id="3.30.70.80:FF:000005">
    <property type="entry name" value="Proteinase inhibitor I2B"/>
    <property type="match status" value="1"/>
</dbReference>
<dbReference type="GO" id="GO:0004866">
    <property type="term" value="F:endopeptidase inhibitor activity"/>
    <property type="evidence" value="ECO:0007669"/>
    <property type="project" value="TreeGrafter"/>
</dbReference>
<feature type="signal peptide" evidence="2">
    <location>
        <begin position="1"/>
        <end position="19"/>
    </location>
</feature>
<proteinExistence type="inferred from homology"/>
<keyword evidence="4" id="KW-1185">Reference proteome</keyword>
<dbReference type="AlphaFoldDB" id="A0A9Q9EF85"/>